<feature type="compositionally biased region" description="Basic and acidic residues" evidence="1">
    <location>
        <begin position="1759"/>
        <end position="1768"/>
    </location>
</feature>
<feature type="region of interest" description="Disordered" evidence="1">
    <location>
        <begin position="2105"/>
        <end position="2129"/>
    </location>
</feature>
<dbReference type="PANTHER" id="PTHR35478">
    <property type="entry name" value="ZINC FINGER FYVE DOMAIN PROTEIN"/>
    <property type="match status" value="1"/>
</dbReference>
<gene>
    <name evidence="3" type="ORF">ACH5RR_041093</name>
</gene>
<feature type="region of interest" description="Disordered" evidence="1">
    <location>
        <begin position="1753"/>
        <end position="1777"/>
    </location>
</feature>
<dbReference type="Proteomes" id="UP001630127">
    <property type="component" value="Unassembled WGS sequence"/>
</dbReference>
<comment type="caution">
    <text evidence="3">The sequence shown here is derived from an EMBL/GenBank/DDBJ whole genome shotgun (WGS) entry which is preliminary data.</text>
</comment>
<dbReference type="PANTHER" id="PTHR35478:SF1">
    <property type="entry name" value="ZINC FINGER FYVE DOMAIN-CONTAINING PROTEIN 26"/>
    <property type="match status" value="1"/>
</dbReference>
<feature type="compositionally biased region" description="Low complexity" evidence="1">
    <location>
        <begin position="1932"/>
        <end position="1945"/>
    </location>
</feature>
<evidence type="ECO:0000313" key="4">
    <source>
        <dbReference type="Proteomes" id="UP001630127"/>
    </source>
</evidence>
<feature type="compositionally biased region" description="Polar residues" evidence="1">
    <location>
        <begin position="1729"/>
        <end position="1741"/>
    </location>
</feature>
<keyword evidence="4" id="KW-1185">Reference proteome</keyword>
<proteinExistence type="predicted"/>
<protein>
    <recommendedName>
        <fullName evidence="2">ZFYVE26-like TPR repeats domain-containing protein</fullName>
    </recommendedName>
</protein>
<feature type="region of interest" description="Disordered" evidence="1">
    <location>
        <begin position="1717"/>
        <end position="1741"/>
    </location>
</feature>
<feature type="compositionally biased region" description="Polar residues" evidence="1">
    <location>
        <begin position="2114"/>
        <end position="2124"/>
    </location>
</feature>
<evidence type="ECO:0000313" key="3">
    <source>
        <dbReference type="EMBL" id="KAL3498361.1"/>
    </source>
</evidence>
<accession>A0ABD2XUH7</accession>
<name>A0ABD2XUH7_9GENT</name>
<evidence type="ECO:0000259" key="2">
    <source>
        <dbReference type="Pfam" id="PF25569"/>
    </source>
</evidence>
<feature type="region of interest" description="Disordered" evidence="1">
    <location>
        <begin position="1177"/>
        <end position="1201"/>
    </location>
</feature>
<evidence type="ECO:0000256" key="1">
    <source>
        <dbReference type="SAM" id="MobiDB-lite"/>
    </source>
</evidence>
<sequence length="2530" mass="282380">MEDKETELLCKLSANHLFLAQFEPLRATLRSLRARSPELARSILQTIVAKGGRFDSVLWSHYSCPSPSLLAFLSTLELLQFNDPVLGLWSFDESSLKLRAEFLLYVQIVSYRVVESVKKSVELEGIERDEKGFRNFDCPVEFLAKDEGFRGLDAESGECLRVLDRISEVGLSRLRPDLIVMEGDGEGEEGEGVLEGVGEIGEDEMMGLKRVIVENAEVFDVLCVNIEKQVGMIQKEDSGMAITLRTEGKRREVEDTILRLVQRCVQIVHLDAMREFVENGDIDKAVSHLKYLHLDYGLEDTDYRMVLQDLLGKVMLGKDNYGQTWSVTRDKLLLIYGEVLSSDCIRLVQMIQVIQDEFLREEIETFKASEGDRIHFPFHCLQKYVAEMTAEATSNDKSSRLSIATSACLRDLYHYARVCGFHVLECTIDAALSAVRAEQLEEASYVLSLFPRLQPLVAVMGWDLLSGKTTMRRKLMQLLWTSKSQVLRLEESSLYGNKSDEVSCVELLCDTLCYQLDIASFVACVNSGKSWSLKISVLLSGKDLSDYGDEDFQWDPFVENFVLERLSVQSPLRVLFDVVPSIRFQDAIELISMQPITSSLAAWKRMQDIELMHMRYALESAVFALGAMGKCITAGARENEMALSYLRDLKNHLDAIHNNPRKILMVNIIVSLIHMDDLSVNVIPAASHSSSIEFNGPIAEQEDVSVHEGWNTMVVLFTGQLLDILRQSLPSSVSDPDDKLDTNISSGGKQALEWRILNAKHFIEDWEWRLSILQRLLPLSERQWRWKEALTVLRAAPSKLLNLCMQRAKYDIGEEAVHRFSLPPEDKATLELAEWVDGAFKKASVEDAVSRAADGIAVQELDFSSLRSQLGPLSAILLCIDVAASSATLTSVSLKLLNQAQVMLSEVYPGGSPKIGSTYWDQIHEMAIISVTKRVLKRLHELLEQEKYPALQAILTGEMVLLVSKEFQRQGHRERALVMLHQMIEDAHKGKRQFLSGKLHNLARAVADEETERDFVTGESPNSEKKNFQYGPNAVLGLGLRLLKQLSPILPTGGNSVLSNSYDVKETGVALFGPLSSKPTTYLSQFILHIAAIGDIVDGTDTTHDFNYFSVIYEWPRDLLTRLVFERGSTDAAGKVAEIMCSDFVHEVISACVPPVYPPRSGHGWACIPVVPTFSRSHPESKMLSPSSRDAKPGSYSRSSGTPGIPLYPLQLDIVKHLVKLSSVRAVLASVFGSSILYHGSDPIVSNSFNDDLLKSPDTDRLFYEFALDHSERFPTLNRWIQMQTNLHRVSEFAVMSDQTTSKGVDKPKSKSSIKRYREHDSDTESEVDDISAGKNISAALPEHKDQNTMAPDPWHDSPKSKTADQDATVFLSFDWENEGPYEKAVDRLIDEGKLLDALALSDRFLRNGASDFLLQLLIERGEETSPMLEQPQSYSSHRIWSNSWQYCLRMKDKHLAAVLALKYLHRWELDAALDVLTMCNCHLLDNDPVKTEVVQMRGALLRYNRILCADDRYSSWQEVEAVCKEDPEGLALRLAEKGAVSPALEVAESAGLSIELRRELQGRQLVKLLTADPLNGGGPAEASRFLSSLRDTDDALPVAMSAMQLLPNLRSKQLLVHFFLKRRDSNLSEAEVSRLNLWALGLRVLAALPLPWQQRCSSLHEHPHLILEVLLMRKQLQSASLILKEFPSLRDNSVILAYAAKAIAVSISSPFREPRISVSGPRAKQKTRIGTPTRSSFTSSLSNFQKEARRAFSWTPRHSGDKTAPKDTHRKRKISGLSQSERVAWEAMAGIQEDRVSLYSADGQERLPPVSIAEEWMLTGDPTKDEAVRSSHRYESAPDITLFKALLSLSSDESVSGKGALDLCSNQMRNVLSSQQLPGNASMETIGRAYHATETFVQGLLFAKSQLRKISGGGDLSSNSERGRDTDDASSDAGSSSVGSQSTDELSEVLTQVEIWLGRAELLQSLLGSGIAASLDDIADKESSSQHRDRLITDERYSMAVYTCKKCKIDAFPVWNSWGHALIRMEHYSQARVKFKQALALHKGDPAPVVLEIINTIEGGPPVDVSSVRSMYEHLARSAPAILDDSLSADSYLNVLYMPSTFPRSERSRRSQEGASDSSTNNLDFEDGPRSNLDSVRYLECVNYLQEYGRQHLLGFMFKHGHFKDACLLFFPPNSVPPPPQPSSLGMVTSSSSPQRPDALVTDYGTLDDLCGLCIGFGAIPILEEVISTRVLTSASQDVSVIQHTAAALARICLYCETHKHFNYLYKFQVIKKDHVAAGLCCIQLFINSSSQEEAIKHLEHAKIHFDEGLSARYKASDSTKVVTKGIRGKSASEKLSEEGLVKFSARVAIQVDVVRCFNAEGAQWKYSLFGNPNEPETFRRRCEIAEALAEKNFDLAFQVIYEFNLPAVDIYAGVAASLAERKKGGQLTEFFRNIKGTIDDDDWDQVLGAAINVYANRHKERPDRLIDMLTSSHRKVLACVVCGRLKSAFQIASKSGSVADVQYVAHQALHANALPVLDMCKQWLAQYM</sequence>
<reference evidence="3 4" key="1">
    <citation type="submission" date="2024-11" db="EMBL/GenBank/DDBJ databases">
        <title>A near-complete genome assembly of Cinchona calisaya.</title>
        <authorList>
            <person name="Lian D.C."/>
            <person name="Zhao X.W."/>
            <person name="Wei L."/>
        </authorList>
    </citation>
    <scope>NUCLEOTIDE SEQUENCE [LARGE SCALE GENOMIC DNA]</scope>
    <source>
        <tissue evidence="3">Nenye</tissue>
    </source>
</reference>
<dbReference type="InterPro" id="IPR057946">
    <property type="entry name" value="TPR_ZFYVE26"/>
</dbReference>
<feature type="domain" description="ZFYVE26-like TPR repeats" evidence="2">
    <location>
        <begin position="2408"/>
        <end position="2527"/>
    </location>
</feature>
<feature type="region of interest" description="Disordered" evidence="1">
    <location>
        <begin position="1914"/>
        <end position="1946"/>
    </location>
</feature>
<dbReference type="Pfam" id="PF25569">
    <property type="entry name" value="TPR_ZFYVE26"/>
    <property type="match status" value="1"/>
</dbReference>
<organism evidence="3 4">
    <name type="scientific">Cinchona calisaya</name>
    <dbReference type="NCBI Taxonomy" id="153742"/>
    <lineage>
        <taxon>Eukaryota</taxon>
        <taxon>Viridiplantae</taxon>
        <taxon>Streptophyta</taxon>
        <taxon>Embryophyta</taxon>
        <taxon>Tracheophyta</taxon>
        <taxon>Spermatophyta</taxon>
        <taxon>Magnoliopsida</taxon>
        <taxon>eudicotyledons</taxon>
        <taxon>Gunneridae</taxon>
        <taxon>Pentapetalae</taxon>
        <taxon>asterids</taxon>
        <taxon>lamiids</taxon>
        <taxon>Gentianales</taxon>
        <taxon>Rubiaceae</taxon>
        <taxon>Cinchonoideae</taxon>
        <taxon>Cinchoneae</taxon>
        <taxon>Cinchona</taxon>
    </lineage>
</organism>
<dbReference type="EMBL" id="JBJUIK010000017">
    <property type="protein sequence ID" value="KAL3498361.1"/>
    <property type="molecule type" value="Genomic_DNA"/>
</dbReference>
<feature type="region of interest" description="Disordered" evidence="1">
    <location>
        <begin position="1298"/>
        <end position="1362"/>
    </location>
</feature>